<accession>A0AAN6G2K3</accession>
<reference evidence="1" key="1">
    <citation type="submission" date="2021-12" db="EMBL/GenBank/DDBJ databases">
        <title>Black yeast isolated from Biological Soil Crust.</title>
        <authorList>
            <person name="Kurbessoian T."/>
        </authorList>
    </citation>
    <scope>NUCLEOTIDE SEQUENCE</scope>
    <source>
        <strain evidence="1">CCFEE 5208</strain>
    </source>
</reference>
<proteinExistence type="predicted"/>
<gene>
    <name evidence="1" type="ORF">LTR82_000947</name>
</gene>
<protein>
    <submittedName>
        <fullName evidence="1">Uncharacterized protein</fullName>
    </submittedName>
</protein>
<dbReference type="EMBL" id="JASUXU010000002">
    <property type="protein sequence ID" value="KAK0327432.1"/>
    <property type="molecule type" value="Genomic_DNA"/>
</dbReference>
<dbReference type="Proteomes" id="UP001168146">
    <property type="component" value="Unassembled WGS sequence"/>
</dbReference>
<dbReference type="PANTHER" id="PTHR37852">
    <property type="entry name" value="YALI0B21208P"/>
    <property type="match status" value="1"/>
</dbReference>
<organism evidence="1 2">
    <name type="scientific">Friedmanniomyces endolithicus</name>
    <dbReference type="NCBI Taxonomy" id="329885"/>
    <lineage>
        <taxon>Eukaryota</taxon>
        <taxon>Fungi</taxon>
        <taxon>Dikarya</taxon>
        <taxon>Ascomycota</taxon>
        <taxon>Pezizomycotina</taxon>
        <taxon>Dothideomycetes</taxon>
        <taxon>Dothideomycetidae</taxon>
        <taxon>Mycosphaerellales</taxon>
        <taxon>Teratosphaeriaceae</taxon>
        <taxon>Friedmanniomyces</taxon>
    </lineage>
</organism>
<dbReference type="AlphaFoldDB" id="A0AAN6G2K3"/>
<evidence type="ECO:0000313" key="2">
    <source>
        <dbReference type="Proteomes" id="UP001168146"/>
    </source>
</evidence>
<dbReference type="PANTHER" id="PTHR37852:SF1">
    <property type="entry name" value="HIG1 DOMAIN-CONTAINING PROTEIN"/>
    <property type="match status" value="1"/>
</dbReference>
<evidence type="ECO:0000313" key="1">
    <source>
        <dbReference type="EMBL" id="KAK0327432.1"/>
    </source>
</evidence>
<comment type="caution">
    <text evidence="1">The sequence shown here is derived from an EMBL/GenBank/DDBJ whole genome shotgun (WGS) entry which is preliminary data.</text>
</comment>
<name>A0AAN6G2K3_9PEZI</name>
<sequence length="443" mass="48285">MATSINDPLVSSSGPPFTPREAYLALHNPAHDRLSIPFPLRLPLALILAAVSGSVLGLSQGGLVAGLRFRAENAHRQPNTQTGWYLYHKSKNYHVALGGVLEAFKMAGKLGLWVGVFVTMEEGLDRGRAGLVRVWRGVRGGKEEDVLVESSRDFVSTTLAGLGTAGAFSTWNRFPVATAVRTARMGAKVGFGFGIAEDVVSVLRGRRVGYVEFVKRHLLGGSESNLTYGIPRLAGRATCTGIITVAASTSGVPNGTWRRHGARASANHCLAYETLDVVELLHPVCHDEEGRWDSCETAYGFAEGWRLWKVRCTSSETRFARGNDSPKYAREISVWLEPRPQSQGSRPRAIGCEGAPSITPLIEDPDVEAVLYISRPPSYARQTSSGLLAYLRAPGDVSLRGGVLERPLRRRRRFWCAMMVVSGLTETIAILCGRVSRFILARL</sequence>